<evidence type="ECO:0000256" key="5">
    <source>
        <dbReference type="PROSITE-ProRule" id="PRU00087"/>
    </source>
</evidence>
<dbReference type="SUPFAM" id="SSF48371">
    <property type="entry name" value="ARM repeat"/>
    <property type="match status" value="1"/>
</dbReference>
<keyword evidence="10" id="KW-1185">Reference proteome</keyword>
<feature type="region of interest" description="Disordered" evidence="7">
    <location>
        <begin position="1238"/>
        <end position="1263"/>
    </location>
</feature>
<protein>
    <recommendedName>
        <fullName evidence="8">Phosphatase 2A Regulatory Subunit A helical domain-containing protein</fullName>
    </recommendedName>
</protein>
<dbReference type="Gene3D" id="2.40.10.500">
    <property type="match status" value="1"/>
</dbReference>
<keyword evidence="2" id="KW-0677">Repeat</keyword>
<dbReference type="InterPro" id="IPR001298">
    <property type="entry name" value="Filamin/ABP280_rpt"/>
</dbReference>
<feature type="repeat" description="NHL" evidence="6">
    <location>
        <begin position="566"/>
        <end position="609"/>
    </location>
</feature>
<comment type="caution">
    <text evidence="9">The sequence shown here is derived from an EMBL/GenBank/DDBJ whole genome shotgun (WGS) entry which is preliminary data.</text>
</comment>
<sequence length="1686" mass="188671">MFSMYGGFSSDSGLEMLSLPSLMDETVFSGRSFFDESDLSSESGISGCPSCPIHHLANVFICKTCSGEHLCVFCVRLHKDHDISALSRDSENVLQTLVSGAAQAQKTLEESKQQVARMYGRVEAATQTAIWELRSWIHYYLSGIEKRNRELKEHIDVIHRERIKNLQDQSLKMDVQIRDFQEAVKAAASCLSGKKQSTSSSDEDQNANAKHSRACSEKLIELFYNFPAENELLPCETDQLKFQPPDSSVYESVRALGELRASASPNQSCVVGEALHQAVADRANFFLVKIKDACGSSYHDSSKPEISLVGPYNNYMHVTTEEIEPGLLKVTYVPLTEGRYNLDVTIRGKSIGGCPCAISVRRGRSYSDIMARGPIFSFGKEGEGDGEFCRPWGICCDSSSRIIVADRSNNRIQIFDKFGQFITKFGSSGSKDGQFDRPAGVCTNSKREIIVADKDNHRVQVFDETGNFLLKFGERGRGPGSFNYPWGVSCSTSDSIAVADTRNHRVQIFNSEGVFLRKCGYDNSYFYKHIDSPRGVCFLPNGEFVISDFNNHRLVRLSADGASSGMKIYGGEGQDLGLFCRPQGIAVDSEGHLLICDSRNNRIQVLEPGTLKAITGFGGYREQPTDQALPSTIEGGTTPGHVVALRSRLTDMKEDDTVYEAFVLYATSEIEDDRRSAIGLAVQAIRSLVDSGDLDKIEELFRLLYSFGNDTELVTKSLFEQISPIYAECQDSSTLYSQLDVFLTPMLIQSIESVSFVEGPKLATSTLAQLLDQGLLSAVTIETLVVPKLLKIVQKHHFGSSFDVDFSILQQKRVESATLLTKICRQPGLISKQFLFKSFISPFSQLLTDPDLQVRKHCYGALGVFAELFGEFFTERCVVPHLIVGLHDNEWVIRKACCEIFVDVARNVSMKIRRSFLAPRFQRLLDDHSSWVSRAASERLGSFIFTFAGGNCRTQSDFSGSDDSGSIKSSHSQQKRENKDLTSCSSESSCSSSSVCSSEEDQDRYANIPEEFHWPSSREVDNYYREWFGTAVPLGKDDQFSGSDDFEQRLCDNENLKVVKSTLELKDIPISTDLSTFKIAVNEEEDYAYDDGEFETDREAEKPVDIPRCESPIMGESANEPSPIDPSHTVEVDEMEKEDETYDDSTYWGAKNPFGISDEDLMSYDVNVSTSKAIPNAAAGDIALQREIGEEEAAAEHDQSDDSLPVFNDSDESLDEGGDMNTTFVSFHHDSENYSSNFDKSGALGTSHNESYGSMSSESHKELDEEGRRRMLLERIDHFRELLTEADVDFILNTDQAVIPQELLDSFLSVHKIGSYSDIYVEAALHFAQNLPAVAFTLGRDNWPLLKGTFLYLCRDSRIEPALASILHELAAILGPDVSDLDLVPVFNEMIKSGEEVKSLLVMHLYDFLRHLSAPVRTRILVEINCFLSSQQERNWRFRYEFIAQCAKLCDLFSLDLLNKYLCGIALTLCTDQVASVRDVALDLIIEILARFVQSEWKVMDINDKRDRSDMPLSNVLCEDLLRGFGNSQSWRRRQTFAMCCEKILKTNVMSDEQFSFFFGDVFLKLAGDHVANIRLKFCEALDRGRGAVDAHDKDKENAWFTDERRSAEFLDRVKTIRSENEEASVRIAACRALGISEDNELSAKGPNLRELEMNQFEHLRRSSGELCNGNVQTTVMIIGDGSRSQ</sequence>
<proteinExistence type="predicted"/>
<feature type="compositionally biased region" description="Low complexity" evidence="7">
    <location>
        <begin position="983"/>
        <end position="996"/>
    </location>
</feature>
<dbReference type="PROSITE" id="PS51125">
    <property type="entry name" value="NHL"/>
    <property type="match status" value="5"/>
</dbReference>
<dbReference type="Proteomes" id="UP001175271">
    <property type="component" value="Unassembled WGS sequence"/>
</dbReference>
<dbReference type="Gene3D" id="2.60.40.10">
    <property type="entry name" value="Immunoglobulins"/>
    <property type="match status" value="1"/>
</dbReference>
<evidence type="ECO:0000256" key="7">
    <source>
        <dbReference type="SAM" id="MobiDB-lite"/>
    </source>
</evidence>
<organism evidence="9 10">
    <name type="scientific">Steinernema hermaphroditum</name>
    <dbReference type="NCBI Taxonomy" id="289476"/>
    <lineage>
        <taxon>Eukaryota</taxon>
        <taxon>Metazoa</taxon>
        <taxon>Ecdysozoa</taxon>
        <taxon>Nematoda</taxon>
        <taxon>Chromadorea</taxon>
        <taxon>Rhabditida</taxon>
        <taxon>Tylenchina</taxon>
        <taxon>Panagrolaimomorpha</taxon>
        <taxon>Strongyloidoidea</taxon>
        <taxon>Steinernematidae</taxon>
        <taxon>Steinernema</taxon>
    </lineage>
</organism>
<dbReference type="InterPro" id="IPR013783">
    <property type="entry name" value="Ig-like_fold"/>
</dbReference>
<dbReference type="Gene3D" id="1.25.10.10">
    <property type="entry name" value="Leucine-rich Repeat Variant"/>
    <property type="match status" value="2"/>
</dbReference>
<dbReference type="InterPro" id="IPR001258">
    <property type="entry name" value="NHL_repeat"/>
</dbReference>
<dbReference type="Gene3D" id="2.120.10.30">
    <property type="entry name" value="TolB, C-terminal domain"/>
    <property type="match status" value="2"/>
</dbReference>
<dbReference type="InterPro" id="IPR017868">
    <property type="entry name" value="Filamin/ABP280_repeat-like"/>
</dbReference>
<dbReference type="EMBL" id="JAUCMV010000001">
    <property type="protein sequence ID" value="KAK0425300.1"/>
    <property type="molecule type" value="Genomic_DNA"/>
</dbReference>
<dbReference type="Pfam" id="PF01436">
    <property type="entry name" value="NHL"/>
    <property type="match status" value="5"/>
</dbReference>
<evidence type="ECO:0000256" key="1">
    <source>
        <dbReference type="ARBA" id="ARBA00022723"/>
    </source>
</evidence>
<gene>
    <name evidence="9" type="ORF">QR680_009132</name>
</gene>
<feature type="region of interest" description="Disordered" evidence="7">
    <location>
        <begin position="958"/>
        <end position="996"/>
    </location>
</feature>
<keyword evidence="1" id="KW-0479">Metal-binding</keyword>
<evidence type="ECO:0000313" key="9">
    <source>
        <dbReference type="EMBL" id="KAK0425300.1"/>
    </source>
</evidence>
<dbReference type="SUPFAM" id="SSF81296">
    <property type="entry name" value="E set domains"/>
    <property type="match status" value="1"/>
</dbReference>
<dbReference type="SUPFAM" id="SSF63829">
    <property type="entry name" value="Calcium-dependent phosphotriesterase"/>
    <property type="match status" value="1"/>
</dbReference>
<dbReference type="SMART" id="SM00557">
    <property type="entry name" value="IG_FLMN"/>
    <property type="match status" value="1"/>
</dbReference>
<keyword evidence="4" id="KW-0862">Zinc</keyword>
<feature type="repeat" description="Filamin" evidence="5">
    <location>
        <begin position="260"/>
        <end position="360"/>
    </location>
</feature>
<accession>A0AA39M9C0</accession>
<dbReference type="InterPro" id="IPR051023">
    <property type="entry name" value="PP2A_Regulatory_Subunit_A"/>
</dbReference>
<evidence type="ECO:0000256" key="3">
    <source>
        <dbReference type="ARBA" id="ARBA00022771"/>
    </source>
</evidence>
<dbReference type="InterPro" id="IPR011042">
    <property type="entry name" value="6-blade_b-propeller_TolB-like"/>
</dbReference>
<feature type="region of interest" description="Disordered" evidence="7">
    <location>
        <begin position="1191"/>
        <end position="1223"/>
    </location>
</feature>
<name>A0AA39M9C0_9BILA</name>
<dbReference type="GO" id="GO:0019888">
    <property type="term" value="F:protein phosphatase regulator activity"/>
    <property type="evidence" value="ECO:0007669"/>
    <property type="project" value="TreeGrafter"/>
</dbReference>
<feature type="repeat" description="NHL" evidence="6">
    <location>
        <begin position="375"/>
        <end position="418"/>
    </location>
</feature>
<dbReference type="InterPro" id="IPR016024">
    <property type="entry name" value="ARM-type_fold"/>
</dbReference>
<dbReference type="FunFam" id="2.120.10.30:FF:000037">
    <property type="entry name" value="Uncharacterized protein, isoform E"/>
    <property type="match status" value="1"/>
</dbReference>
<feature type="repeat" description="NHL" evidence="6">
    <location>
        <begin position="469"/>
        <end position="512"/>
    </location>
</feature>
<dbReference type="InterPro" id="IPR011989">
    <property type="entry name" value="ARM-like"/>
</dbReference>
<evidence type="ECO:0000256" key="2">
    <source>
        <dbReference type="ARBA" id="ARBA00022737"/>
    </source>
</evidence>
<dbReference type="GO" id="GO:0008270">
    <property type="term" value="F:zinc ion binding"/>
    <property type="evidence" value="ECO:0007669"/>
    <property type="project" value="UniProtKB-KW"/>
</dbReference>
<evidence type="ECO:0000256" key="6">
    <source>
        <dbReference type="PROSITE-ProRule" id="PRU00504"/>
    </source>
</evidence>
<evidence type="ECO:0000256" key="4">
    <source>
        <dbReference type="ARBA" id="ARBA00022833"/>
    </source>
</evidence>
<evidence type="ECO:0000259" key="8">
    <source>
        <dbReference type="Pfam" id="PF22956"/>
    </source>
</evidence>
<keyword evidence="3" id="KW-0863">Zinc-finger</keyword>
<feature type="compositionally biased region" description="Low complexity" evidence="7">
    <location>
        <begin position="958"/>
        <end position="972"/>
    </location>
</feature>
<feature type="domain" description="Phosphatase 2A Regulatory Subunit A helical" evidence="8">
    <location>
        <begin position="833"/>
        <end position="942"/>
    </location>
</feature>
<feature type="compositionally biased region" description="Polar residues" evidence="7">
    <location>
        <begin position="1238"/>
        <end position="1257"/>
    </location>
</feature>
<feature type="repeat" description="NHL" evidence="6">
    <location>
        <begin position="422"/>
        <end position="465"/>
    </location>
</feature>
<feature type="compositionally biased region" description="Acidic residues" evidence="7">
    <location>
        <begin position="1209"/>
        <end position="1218"/>
    </location>
</feature>
<dbReference type="PANTHER" id="PTHR10648:SF1">
    <property type="entry name" value="SERINE_THREONINE-PROTEIN PHOSPHATASE 4 REGULATORY SUBUNIT 1"/>
    <property type="match status" value="1"/>
</dbReference>
<dbReference type="PANTHER" id="PTHR10648">
    <property type="entry name" value="SERINE/THREONINE-PROTEIN PHOSPHATASE PP2A 65 KDA REGULATORY SUBUNIT"/>
    <property type="match status" value="1"/>
</dbReference>
<evidence type="ECO:0000313" key="10">
    <source>
        <dbReference type="Proteomes" id="UP001175271"/>
    </source>
</evidence>
<dbReference type="PROSITE" id="PS50194">
    <property type="entry name" value="FILAMIN_REPEAT"/>
    <property type="match status" value="1"/>
</dbReference>
<dbReference type="Pfam" id="PF22956">
    <property type="entry name" value="VPS15-like_hel"/>
    <property type="match status" value="1"/>
</dbReference>
<dbReference type="GO" id="GO:0005737">
    <property type="term" value="C:cytoplasm"/>
    <property type="evidence" value="ECO:0007669"/>
    <property type="project" value="TreeGrafter"/>
</dbReference>
<dbReference type="Pfam" id="PF00630">
    <property type="entry name" value="Filamin"/>
    <property type="match status" value="1"/>
</dbReference>
<dbReference type="InterPro" id="IPR014756">
    <property type="entry name" value="Ig_E-set"/>
</dbReference>
<dbReference type="InterPro" id="IPR055231">
    <property type="entry name" value="2AA_helical"/>
</dbReference>
<dbReference type="CDD" id="cd14954">
    <property type="entry name" value="NHL_TRIM71_like"/>
    <property type="match status" value="1"/>
</dbReference>
<feature type="repeat" description="NHL" evidence="6">
    <location>
        <begin position="528"/>
        <end position="560"/>
    </location>
</feature>
<reference evidence="9" key="1">
    <citation type="submission" date="2023-06" db="EMBL/GenBank/DDBJ databases">
        <title>Genomic analysis of the entomopathogenic nematode Steinernema hermaphroditum.</title>
        <authorList>
            <person name="Schwarz E.M."/>
            <person name="Heppert J.K."/>
            <person name="Baniya A."/>
            <person name="Schwartz H.T."/>
            <person name="Tan C.-H."/>
            <person name="Antoshechkin I."/>
            <person name="Sternberg P.W."/>
            <person name="Goodrich-Blair H."/>
            <person name="Dillman A.R."/>
        </authorList>
    </citation>
    <scope>NUCLEOTIDE SEQUENCE</scope>
    <source>
        <strain evidence="9">PS9179</strain>
        <tissue evidence="9">Whole animal</tissue>
    </source>
</reference>